<dbReference type="Proteomes" id="UP000185622">
    <property type="component" value="Chromosome"/>
</dbReference>
<dbReference type="EMBL" id="CP019437">
    <property type="protein sequence ID" value="AQS47191.1"/>
    <property type="molecule type" value="Genomic_DNA"/>
</dbReference>
<keyword evidence="1" id="KW-0812">Transmembrane</keyword>
<gene>
    <name evidence="3" type="ORF">BMG03_04780</name>
</gene>
<dbReference type="InterPro" id="IPR014729">
    <property type="entry name" value="Rossmann-like_a/b/a_fold"/>
</dbReference>
<evidence type="ECO:0000256" key="1">
    <source>
        <dbReference type="SAM" id="Phobius"/>
    </source>
</evidence>
<keyword evidence="1" id="KW-1133">Transmembrane helix</keyword>
<reference evidence="3 4" key="1">
    <citation type="submission" date="2017-01" db="EMBL/GenBank/DDBJ databases">
        <title>The complete genome sequence of a sulfur-oxidizing marine bacterium Thioclava sp. 25B10_4T.</title>
        <authorList>
            <person name="Liu Y."/>
            <person name="Lai Q."/>
            <person name="Shao Z."/>
        </authorList>
    </citation>
    <scope>NUCLEOTIDE SEQUENCE [LARGE SCALE GENOMIC DNA]</scope>
    <source>
        <strain evidence="3 4">25B10_4</strain>
    </source>
</reference>
<evidence type="ECO:0000313" key="4">
    <source>
        <dbReference type="Proteomes" id="UP000185622"/>
    </source>
</evidence>
<sequence length="260" mass="27981">MDTLVFIASKLVALFLRAETWEALLLAGALLALVRGRIHAARGMLSLALAGLLALGIFPLGDLLIAPLERTYPTNPRLSHVDGIIILGGAEDGAGTARHHQVQLNAAAERVTAGLALAHRFPDARILLSGGSGALRDLARESMPGADVMAAAFRETGFPQTRLLLESRSRNTSENARFSHDLAQPKPGETWVLVSSAFHMRRAMASFERAGWEEVVPYPVDYRADGFLDGIGWDLAGHLETLDRALKEWVGIAAYAASGR</sequence>
<feature type="transmembrane region" description="Helical" evidence="1">
    <location>
        <begin position="45"/>
        <end position="68"/>
    </location>
</feature>
<keyword evidence="4" id="KW-1185">Reference proteome</keyword>
<organism evidence="3 4">
    <name type="scientific">Thioclava nitratireducens</name>
    <dbReference type="NCBI Taxonomy" id="1915078"/>
    <lineage>
        <taxon>Bacteria</taxon>
        <taxon>Pseudomonadati</taxon>
        <taxon>Pseudomonadota</taxon>
        <taxon>Alphaproteobacteria</taxon>
        <taxon>Rhodobacterales</taxon>
        <taxon>Paracoccaceae</taxon>
        <taxon>Thioclava</taxon>
    </lineage>
</organism>
<name>A0ABM6IEH8_9RHOB</name>
<feature type="transmembrane region" description="Helical" evidence="1">
    <location>
        <begin position="12"/>
        <end position="33"/>
    </location>
</feature>
<dbReference type="Gene3D" id="3.40.50.620">
    <property type="entry name" value="HUPs"/>
    <property type="match status" value="1"/>
</dbReference>
<dbReference type="InterPro" id="IPR003848">
    <property type="entry name" value="DUF218"/>
</dbReference>
<keyword evidence="1" id="KW-0472">Membrane</keyword>
<accession>A0ABM6IEH8</accession>
<dbReference type="Pfam" id="PF02698">
    <property type="entry name" value="DUF218"/>
    <property type="match status" value="1"/>
</dbReference>
<proteinExistence type="predicted"/>
<feature type="domain" description="DUF218" evidence="2">
    <location>
        <begin position="82"/>
        <end position="251"/>
    </location>
</feature>
<dbReference type="PANTHER" id="PTHR30336:SF4">
    <property type="entry name" value="ENVELOPE BIOGENESIS FACTOR ELYC"/>
    <property type="match status" value="1"/>
</dbReference>
<dbReference type="InterPro" id="IPR051599">
    <property type="entry name" value="Cell_Envelope_Assoc"/>
</dbReference>
<dbReference type="CDD" id="cd06259">
    <property type="entry name" value="YdcF-like"/>
    <property type="match status" value="1"/>
</dbReference>
<protein>
    <recommendedName>
        <fullName evidence="2">DUF218 domain-containing protein</fullName>
    </recommendedName>
</protein>
<evidence type="ECO:0000259" key="2">
    <source>
        <dbReference type="Pfam" id="PF02698"/>
    </source>
</evidence>
<evidence type="ECO:0000313" key="3">
    <source>
        <dbReference type="EMBL" id="AQS47191.1"/>
    </source>
</evidence>
<dbReference type="RefSeq" id="WP_075777434.1">
    <property type="nucleotide sequence ID" value="NZ_CP019437.1"/>
</dbReference>
<dbReference type="PANTHER" id="PTHR30336">
    <property type="entry name" value="INNER MEMBRANE PROTEIN, PROBABLE PERMEASE"/>
    <property type="match status" value="1"/>
</dbReference>